<dbReference type="OrthoDB" id="9809450at2"/>
<dbReference type="InterPro" id="IPR050153">
    <property type="entry name" value="Metal_Ion_Import_ABC"/>
</dbReference>
<dbReference type="SUPFAM" id="SSF52540">
    <property type="entry name" value="P-loop containing nucleoside triphosphate hydrolases"/>
    <property type="match status" value="1"/>
</dbReference>
<dbReference type="InterPro" id="IPR017871">
    <property type="entry name" value="ABC_transporter-like_CS"/>
</dbReference>
<evidence type="ECO:0000256" key="2">
    <source>
        <dbReference type="ARBA" id="ARBA00022448"/>
    </source>
</evidence>
<keyword evidence="3" id="KW-0547">Nucleotide-binding</keyword>
<dbReference type="PANTHER" id="PTHR42734">
    <property type="entry name" value="METAL TRANSPORT SYSTEM ATP-BINDING PROTEIN TM_0124-RELATED"/>
    <property type="match status" value="1"/>
</dbReference>
<gene>
    <name evidence="6" type="ORF">SAMN05660337_1529</name>
</gene>
<evidence type="ECO:0000259" key="5">
    <source>
        <dbReference type="PROSITE" id="PS50893"/>
    </source>
</evidence>
<dbReference type="PROSITE" id="PS00211">
    <property type="entry name" value="ABC_TRANSPORTER_1"/>
    <property type="match status" value="1"/>
</dbReference>
<dbReference type="GO" id="GO:0016887">
    <property type="term" value="F:ATP hydrolysis activity"/>
    <property type="evidence" value="ECO:0007669"/>
    <property type="project" value="InterPro"/>
</dbReference>
<evidence type="ECO:0000256" key="1">
    <source>
        <dbReference type="ARBA" id="ARBA00005417"/>
    </source>
</evidence>
<dbReference type="PANTHER" id="PTHR42734:SF17">
    <property type="entry name" value="METAL TRANSPORT SYSTEM ATP-BINDING PROTEIN TM_0124-RELATED"/>
    <property type="match status" value="1"/>
</dbReference>
<evidence type="ECO:0000256" key="4">
    <source>
        <dbReference type="ARBA" id="ARBA00022840"/>
    </source>
</evidence>
<dbReference type="InterPro" id="IPR003439">
    <property type="entry name" value="ABC_transporter-like_ATP-bd"/>
</dbReference>
<dbReference type="InterPro" id="IPR003593">
    <property type="entry name" value="AAA+_ATPase"/>
</dbReference>
<protein>
    <submittedName>
        <fullName evidence="6">Zinc transport system ATP-binding protein</fullName>
    </submittedName>
</protein>
<sequence>MSSEKVISFSNVSFGYGPHDVIDDVSFDILKGDYLAVLGPNGGGKTTLLKLLLGLLKPKKGCVEILGKAPGKHGGQIGYMPQYTSVSESFPITVRDAVLMGKVSPSIKGVFGIRFAGNASADVEKALDRVGMLSLINRRISDLSGGQKQRVFIARAIVDEPQIILLDEPTASVDQAGKNSLYCLLRELNQDMTVIMVSHDISVLGQGVKSVACVNRKVHMHDQPKITRELLSEAYGENERGSCPIELVTHGELPHRVLEFHAESEDKPEGDWHD</sequence>
<dbReference type="SMART" id="SM00382">
    <property type="entry name" value="AAA"/>
    <property type="match status" value="1"/>
</dbReference>
<organism evidence="6 7">
    <name type="scientific">Maridesulfovibrio ferrireducens</name>
    <dbReference type="NCBI Taxonomy" id="246191"/>
    <lineage>
        <taxon>Bacteria</taxon>
        <taxon>Pseudomonadati</taxon>
        <taxon>Thermodesulfobacteriota</taxon>
        <taxon>Desulfovibrionia</taxon>
        <taxon>Desulfovibrionales</taxon>
        <taxon>Desulfovibrionaceae</taxon>
        <taxon>Maridesulfovibrio</taxon>
    </lineage>
</organism>
<dbReference type="Proteomes" id="UP000199053">
    <property type="component" value="Unassembled WGS sequence"/>
</dbReference>
<dbReference type="PROSITE" id="PS50893">
    <property type="entry name" value="ABC_TRANSPORTER_2"/>
    <property type="match status" value="1"/>
</dbReference>
<keyword evidence="7" id="KW-1185">Reference proteome</keyword>
<dbReference type="GO" id="GO:0005524">
    <property type="term" value="F:ATP binding"/>
    <property type="evidence" value="ECO:0007669"/>
    <property type="project" value="UniProtKB-KW"/>
</dbReference>
<feature type="domain" description="ABC transporter" evidence="5">
    <location>
        <begin position="7"/>
        <end position="247"/>
    </location>
</feature>
<dbReference type="EMBL" id="FNGA01000002">
    <property type="protein sequence ID" value="SDK87431.1"/>
    <property type="molecule type" value="Genomic_DNA"/>
</dbReference>
<comment type="similarity">
    <text evidence="1">Belongs to the ABC transporter superfamily.</text>
</comment>
<keyword evidence="2" id="KW-0813">Transport</keyword>
<evidence type="ECO:0000313" key="7">
    <source>
        <dbReference type="Proteomes" id="UP000199053"/>
    </source>
</evidence>
<evidence type="ECO:0000313" key="6">
    <source>
        <dbReference type="EMBL" id="SDK87431.1"/>
    </source>
</evidence>
<dbReference type="InterPro" id="IPR027417">
    <property type="entry name" value="P-loop_NTPase"/>
</dbReference>
<dbReference type="AlphaFoldDB" id="A0A1G9FG61"/>
<dbReference type="STRING" id="246191.SAMN05660337_1529"/>
<evidence type="ECO:0000256" key="3">
    <source>
        <dbReference type="ARBA" id="ARBA00022741"/>
    </source>
</evidence>
<accession>A0A1G9FG61</accession>
<keyword evidence="4 6" id="KW-0067">ATP-binding</keyword>
<dbReference type="Pfam" id="PF00005">
    <property type="entry name" value="ABC_tran"/>
    <property type="match status" value="1"/>
</dbReference>
<proteinExistence type="inferred from homology"/>
<reference evidence="7" key="1">
    <citation type="submission" date="2016-10" db="EMBL/GenBank/DDBJ databases">
        <authorList>
            <person name="Varghese N."/>
            <person name="Submissions S."/>
        </authorList>
    </citation>
    <scope>NUCLEOTIDE SEQUENCE [LARGE SCALE GENOMIC DNA]</scope>
    <source>
        <strain evidence="7">DSM 16995</strain>
    </source>
</reference>
<dbReference type="RefSeq" id="WP_092159792.1">
    <property type="nucleotide sequence ID" value="NZ_FNGA01000002.1"/>
</dbReference>
<name>A0A1G9FG61_9BACT</name>
<dbReference type="Gene3D" id="3.40.50.300">
    <property type="entry name" value="P-loop containing nucleotide triphosphate hydrolases"/>
    <property type="match status" value="1"/>
</dbReference>